<feature type="region of interest" description="Disordered" evidence="5">
    <location>
        <begin position="140"/>
        <end position="159"/>
    </location>
</feature>
<comment type="caution">
    <text evidence="7">The sequence shown here is derived from an EMBL/GenBank/DDBJ whole genome shotgun (WGS) entry which is preliminary data.</text>
</comment>
<proteinExistence type="inferred from homology"/>
<dbReference type="SUPFAM" id="SSF53850">
    <property type="entry name" value="Periplasmic binding protein-like II"/>
    <property type="match status" value="1"/>
</dbReference>
<dbReference type="Gene3D" id="1.10.10.10">
    <property type="entry name" value="Winged helix-like DNA-binding domain superfamily/Winged helix DNA-binding domain"/>
    <property type="match status" value="1"/>
</dbReference>
<evidence type="ECO:0000259" key="6">
    <source>
        <dbReference type="PROSITE" id="PS50931"/>
    </source>
</evidence>
<dbReference type="EMBL" id="BMSV01000001">
    <property type="protein sequence ID" value="GGP88080.1"/>
    <property type="molecule type" value="Genomic_DNA"/>
</dbReference>
<dbReference type="InterPro" id="IPR005119">
    <property type="entry name" value="LysR_subst-bd"/>
</dbReference>
<dbReference type="Gene3D" id="3.40.190.10">
    <property type="entry name" value="Periplasmic binding protein-like II"/>
    <property type="match status" value="2"/>
</dbReference>
<dbReference type="InterPro" id="IPR036390">
    <property type="entry name" value="WH_DNA-bd_sf"/>
</dbReference>
<name>A0A918AUV1_9ACTN</name>
<dbReference type="RefSeq" id="WP_189529285.1">
    <property type="nucleotide sequence ID" value="NZ_BMSV01000001.1"/>
</dbReference>
<dbReference type="InterPro" id="IPR036388">
    <property type="entry name" value="WH-like_DNA-bd_sf"/>
</dbReference>
<dbReference type="AlphaFoldDB" id="A0A918AUV1"/>
<reference evidence="7" key="2">
    <citation type="submission" date="2020-09" db="EMBL/GenBank/DDBJ databases">
        <authorList>
            <person name="Sun Q."/>
            <person name="Ohkuma M."/>
        </authorList>
    </citation>
    <scope>NUCLEOTIDE SEQUENCE</scope>
    <source>
        <strain evidence="7">JCM 4335</strain>
    </source>
</reference>
<dbReference type="Pfam" id="PF03466">
    <property type="entry name" value="LysR_substrate"/>
    <property type="match status" value="1"/>
</dbReference>
<organism evidence="7 8">
    <name type="scientific">Streptomyces roseolilacinus</name>
    <dbReference type="NCBI Taxonomy" id="66904"/>
    <lineage>
        <taxon>Bacteria</taxon>
        <taxon>Bacillati</taxon>
        <taxon>Actinomycetota</taxon>
        <taxon>Actinomycetes</taxon>
        <taxon>Kitasatosporales</taxon>
        <taxon>Streptomycetaceae</taxon>
        <taxon>Streptomyces</taxon>
    </lineage>
</organism>
<gene>
    <name evidence="7" type="ORF">GCM10010249_01840</name>
</gene>
<dbReference type="GO" id="GO:0003677">
    <property type="term" value="F:DNA binding"/>
    <property type="evidence" value="ECO:0007669"/>
    <property type="project" value="UniProtKB-KW"/>
</dbReference>
<evidence type="ECO:0000313" key="8">
    <source>
        <dbReference type="Proteomes" id="UP000654123"/>
    </source>
</evidence>
<evidence type="ECO:0000313" key="7">
    <source>
        <dbReference type="EMBL" id="GGP88080.1"/>
    </source>
</evidence>
<feature type="domain" description="HTH lysR-type" evidence="6">
    <location>
        <begin position="3"/>
        <end position="61"/>
    </location>
</feature>
<dbReference type="Proteomes" id="UP000654123">
    <property type="component" value="Unassembled WGS sequence"/>
</dbReference>
<evidence type="ECO:0000256" key="2">
    <source>
        <dbReference type="ARBA" id="ARBA00023015"/>
    </source>
</evidence>
<dbReference type="PANTHER" id="PTHR30346:SF0">
    <property type="entry name" value="HCA OPERON TRANSCRIPTIONAL ACTIVATOR HCAR"/>
    <property type="match status" value="1"/>
</dbReference>
<dbReference type="CDD" id="cd05466">
    <property type="entry name" value="PBP2_LTTR_substrate"/>
    <property type="match status" value="1"/>
</dbReference>
<comment type="similarity">
    <text evidence="1">Belongs to the LysR transcriptional regulatory family.</text>
</comment>
<evidence type="ECO:0000256" key="1">
    <source>
        <dbReference type="ARBA" id="ARBA00009437"/>
    </source>
</evidence>
<evidence type="ECO:0000256" key="3">
    <source>
        <dbReference type="ARBA" id="ARBA00023125"/>
    </source>
</evidence>
<dbReference type="PANTHER" id="PTHR30346">
    <property type="entry name" value="TRANSCRIPTIONAL DUAL REGULATOR HCAR-RELATED"/>
    <property type="match status" value="1"/>
</dbReference>
<reference evidence="7" key="1">
    <citation type="journal article" date="2014" name="Int. J. Syst. Evol. Microbiol.">
        <title>Complete genome sequence of Corynebacterium casei LMG S-19264T (=DSM 44701T), isolated from a smear-ripened cheese.</title>
        <authorList>
            <consortium name="US DOE Joint Genome Institute (JGI-PGF)"/>
            <person name="Walter F."/>
            <person name="Albersmeier A."/>
            <person name="Kalinowski J."/>
            <person name="Ruckert C."/>
        </authorList>
    </citation>
    <scope>NUCLEOTIDE SEQUENCE</scope>
    <source>
        <strain evidence="7">JCM 4335</strain>
    </source>
</reference>
<dbReference type="SUPFAM" id="SSF46785">
    <property type="entry name" value="Winged helix' DNA-binding domain"/>
    <property type="match status" value="1"/>
</dbReference>
<accession>A0A918AUV1</accession>
<keyword evidence="3" id="KW-0238">DNA-binding</keyword>
<evidence type="ECO:0000256" key="4">
    <source>
        <dbReference type="ARBA" id="ARBA00023163"/>
    </source>
</evidence>
<dbReference type="GO" id="GO:0032993">
    <property type="term" value="C:protein-DNA complex"/>
    <property type="evidence" value="ECO:0007669"/>
    <property type="project" value="TreeGrafter"/>
</dbReference>
<dbReference type="PROSITE" id="PS50931">
    <property type="entry name" value="HTH_LYSR"/>
    <property type="match status" value="1"/>
</dbReference>
<keyword evidence="4" id="KW-0804">Transcription</keyword>
<dbReference type="GO" id="GO:0003700">
    <property type="term" value="F:DNA-binding transcription factor activity"/>
    <property type="evidence" value="ECO:0007669"/>
    <property type="project" value="InterPro"/>
</dbReference>
<dbReference type="PRINTS" id="PR00039">
    <property type="entry name" value="HTHLYSR"/>
</dbReference>
<keyword evidence="2" id="KW-0805">Transcription regulation</keyword>
<dbReference type="Pfam" id="PF00126">
    <property type="entry name" value="HTH_1"/>
    <property type="match status" value="1"/>
</dbReference>
<evidence type="ECO:0000256" key="5">
    <source>
        <dbReference type="SAM" id="MobiDB-lite"/>
    </source>
</evidence>
<protein>
    <submittedName>
        <fullName evidence="7">LysR family transcriptional regulator</fullName>
    </submittedName>
</protein>
<dbReference type="InterPro" id="IPR000847">
    <property type="entry name" value="LysR_HTH_N"/>
</dbReference>
<sequence length="318" mass="33487">MDLDLAQVRAFTTAAGLRHFGRAAGELGITQQALSKRVARLEARLGVRLLERGDGHGVRLTPAGERFLGPAGKALEAGTAAAAAALAAPGPHPRVDVWGHLYAPLRALAHVLADTPGLTVETGTGRDHAAVAEALRRGDADAGLGRVPPGPATPGLSHRPVRLEPVDAVVSAAHPLAGATRLRPADLRDSTLRCPAEPGRLDFLTRFADRFGIAHRTGGPNLGPAPFLTAIRDDPACFSLLPADAVPDTAFPEGLRFVPLTDPTPLYAWSLLWPGGPEGTPGLRPLLDAFDRTGRARRWLEYDADRDWLPEGGLSAVS</sequence>
<keyword evidence="8" id="KW-1185">Reference proteome</keyword>